<dbReference type="AlphaFoldDB" id="A0A5P1FTS0"/>
<dbReference type="Proteomes" id="UP000243459">
    <property type="component" value="Chromosome 1"/>
</dbReference>
<gene>
    <name evidence="1" type="ORF">A4U43_C01F28600</name>
</gene>
<dbReference type="Gene3D" id="4.10.60.10">
    <property type="entry name" value="Zinc finger, CCHC-type"/>
    <property type="match status" value="1"/>
</dbReference>
<reference evidence="2" key="1">
    <citation type="journal article" date="2017" name="Nat. Commun.">
        <title>The asparagus genome sheds light on the origin and evolution of a young Y chromosome.</title>
        <authorList>
            <person name="Harkess A."/>
            <person name="Zhou J."/>
            <person name="Xu C."/>
            <person name="Bowers J.E."/>
            <person name="Van der Hulst R."/>
            <person name="Ayyampalayam S."/>
            <person name="Mercati F."/>
            <person name="Riccardi P."/>
            <person name="McKain M.R."/>
            <person name="Kakrana A."/>
            <person name="Tang H."/>
            <person name="Ray J."/>
            <person name="Groenendijk J."/>
            <person name="Arikit S."/>
            <person name="Mathioni S.M."/>
            <person name="Nakano M."/>
            <person name="Shan H."/>
            <person name="Telgmann-Rauber A."/>
            <person name="Kanno A."/>
            <person name="Yue Z."/>
            <person name="Chen H."/>
            <person name="Li W."/>
            <person name="Chen Y."/>
            <person name="Xu X."/>
            <person name="Zhang Y."/>
            <person name="Luo S."/>
            <person name="Chen H."/>
            <person name="Gao J."/>
            <person name="Mao Z."/>
            <person name="Pires J.C."/>
            <person name="Luo M."/>
            <person name="Kudrna D."/>
            <person name="Wing R.A."/>
            <person name="Meyers B.C."/>
            <person name="Yi K."/>
            <person name="Kong H."/>
            <person name="Lavrijsen P."/>
            <person name="Sunseri F."/>
            <person name="Falavigna A."/>
            <person name="Ye Y."/>
            <person name="Leebens-Mack J.H."/>
            <person name="Chen G."/>
        </authorList>
    </citation>
    <scope>NUCLEOTIDE SEQUENCE [LARGE SCALE GENOMIC DNA]</scope>
    <source>
        <strain evidence="2">cv. DH0086</strain>
    </source>
</reference>
<proteinExistence type="predicted"/>
<evidence type="ECO:0000313" key="1">
    <source>
        <dbReference type="EMBL" id="ONK81394.1"/>
    </source>
</evidence>
<dbReference type="InterPro" id="IPR036875">
    <property type="entry name" value="Znf_CCHC_sf"/>
</dbReference>
<organism evidence="1 2">
    <name type="scientific">Asparagus officinalis</name>
    <name type="common">Garden asparagus</name>
    <dbReference type="NCBI Taxonomy" id="4686"/>
    <lineage>
        <taxon>Eukaryota</taxon>
        <taxon>Viridiplantae</taxon>
        <taxon>Streptophyta</taxon>
        <taxon>Embryophyta</taxon>
        <taxon>Tracheophyta</taxon>
        <taxon>Spermatophyta</taxon>
        <taxon>Magnoliopsida</taxon>
        <taxon>Liliopsida</taxon>
        <taxon>Asparagales</taxon>
        <taxon>Asparagaceae</taxon>
        <taxon>Asparagoideae</taxon>
        <taxon>Asparagus</taxon>
    </lineage>
</organism>
<dbReference type="GO" id="GO:0008270">
    <property type="term" value="F:zinc ion binding"/>
    <property type="evidence" value="ECO:0007669"/>
    <property type="project" value="InterPro"/>
</dbReference>
<name>A0A5P1FTS0_ASPOF</name>
<keyword evidence="2" id="KW-1185">Reference proteome</keyword>
<dbReference type="SUPFAM" id="SSF57756">
    <property type="entry name" value="Retrovirus zinc finger-like domains"/>
    <property type="match status" value="1"/>
</dbReference>
<sequence>EDGDTTIVLDPIRAKTKGAPRKRLKAYSEKRTNRCGMCNQQGHNIRSCPSISVNNVDKQDVNNDTGRYFPSDIIWSQEDNNLH</sequence>
<accession>A0A5P1FTS0</accession>
<feature type="non-terminal residue" evidence="1">
    <location>
        <position position="1"/>
    </location>
</feature>
<evidence type="ECO:0008006" key="3">
    <source>
        <dbReference type="Google" id="ProtNLM"/>
    </source>
</evidence>
<dbReference type="Gramene" id="ONK81394">
    <property type="protein sequence ID" value="ONK81394"/>
    <property type="gene ID" value="A4U43_C01F28600"/>
</dbReference>
<protein>
    <recommendedName>
        <fullName evidence="3">CCHC-type domain-containing protein</fullName>
    </recommendedName>
</protein>
<dbReference type="GO" id="GO:0003676">
    <property type="term" value="F:nucleic acid binding"/>
    <property type="evidence" value="ECO:0007669"/>
    <property type="project" value="InterPro"/>
</dbReference>
<dbReference type="EMBL" id="CM007381">
    <property type="protein sequence ID" value="ONK81394.1"/>
    <property type="molecule type" value="Genomic_DNA"/>
</dbReference>
<evidence type="ECO:0000313" key="2">
    <source>
        <dbReference type="Proteomes" id="UP000243459"/>
    </source>
</evidence>